<dbReference type="NCBIfam" id="TIGR02104">
    <property type="entry name" value="pulA_typeI"/>
    <property type="match status" value="1"/>
</dbReference>
<dbReference type="Proteomes" id="UP000018890">
    <property type="component" value="Unassembled WGS sequence"/>
</dbReference>
<dbReference type="RefSeq" id="WP_052002137.1">
    <property type="nucleotide sequence ID" value="NZ_BAUT01000014.1"/>
</dbReference>
<evidence type="ECO:0000313" key="4">
    <source>
        <dbReference type="Proteomes" id="UP000018890"/>
    </source>
</evidence>
<dbReference type="InterPro" id="IPR013783">
    <property type="entry name" value="Ig-like_fold"/>
</dbReference>
<dbReference type="CDD" id="cd11341">
    <property type="entry name" value="AmyAc_Pullulanase_LD-like"/>
    <property type="match status" value="1"/>
</dbReference>
<dbReference type="AlphaFoldDB" id="W4Q134"/>
<dbReference type="Pfam" id="PF02922">
    <property type="entry name" value="CBM_48"/>
    <property type="match status" value="1"/>
</dbReference>
<evidence type="ECO:0000313" key="3">
    <source>
        <dbReference type="EMBL" id="GAE25791.1"/>
    </source>
</evidence>
<evidence type="ECO:0000259" key="2">
    <source>
        <dbReference type="SMART" id="SM00642"/>
    </source>
</evidence>
<feature type="domain" description="Glycosyl hydrolase family 13 catalytic" evidence="2">
    <location>
        <begin position="224"/>
        <end position="608"/>
    </location>
</feature>
<dbReference type="GO" id="GO:0005975">
    <property type="term" value="P:carbohydrate metabolic process"/>
    <property type="evidence" value="ECO:0007669"/>
    <property type="project" value="InterPro"/>
</dbReference>
<name>W4Q134_9BACI</name>
<dbReference type="SUPFAM" id="SSF51445">
    <property type="entry name" value="(Trans)glycosidases"/>
    <property type="match status" value="1"/>
</dbReference>
<dbReference type="InterPro" id="IPR017853">
    <property type="entry name" value="GH"/>
</dbReference>
<dbReference type="GO" id="GO:0004553">
    <property type="term" value="F:hydrolase activity, hydrolyzing O-glycosyl compounds"/>
    <property type="evidence" value="ECO:0007669"/>
    <property type="project" value="InterPro"/>
</dbReference>
<dbReference type="SUPFAM" id="SSF81296">
    <property type="entry name" value="E set domains"/>
    <property type="match status" value="1"/>
</dbReference>
<dbReference type="SMART" id="SM00642">
    <property type="entry name" value="Aamy"/>
    <property type="match status" value="1"/>
</dbReference>
<dbReference type="EMBL" id="BAUT01000014">
    <property type="protein sequence ID" value="GAE25791.1"/>
    <property type="molecule type" value="Genomic_DNA"/>
</dbReference>
<accession>W4Q134</accession>
<dbReference type="Gene3D" id="3.20.20.80">
    <property type="entry name" value="Glycosidases"/>
    <property type="match status" value="1"/>
</dbReference>
<sequence length="717" mass="83763">MKQKNVSLVNHRIRSAELVQLKMIRVVMDGYDHYHEKDWYIQNETNTLKLSVSKMDDTVLELQIPHCFEFDKDNYLLFEGESCFIEITEVVRTEEFDELFYYKRDDLGVTYRKECTKLAVWSPVATKVNVIVYQNWYDEKGIRLACTRDQKGVWRKNMKGDYEGSWYVFEVFVNKQWLMAVDPYAKFLSVNGKKAMIGDLSKTNHIYWPKLKPLISPNDMIIYEVHIRDFTVGRTNGIHHKGQYLGMTETKTEDKRKLVTGLDYLERLGITHVELLPVQEFGSIDESDRHNPNHYNWGYDTTHFFVPEGSYATDPYDGYARIIELKKAIAAFHKKQLRVILDVVFNHVYIWEDSPLEKLVPGYFFRRTDENDMSNGTGVGNDFASERKMARKIIIDSIRYWLQEFQVDGFRFDLMGILDIDTMKQVEVETNKVNKQIVVLGEGWDLPTAYPNEKRAITDQARELKGISFFQDKFRDGIKGSTFDSTQPGFISGNGFSIDEMVSGVKASIELFSRPSQAINYVEAHDNHTLWDKLKNVHPYEDEITLQKRHRLATSIVLLSQGIPFLHAGQEWFRTKHGIENSYNSPDWINHFDWNQRAYFEKTVNYIRGLIKIRRAHPAFRLESYQLIKKHFHLLLVESDCIAYHLMNVGDFDQWDDVIVMHNGSNEWKKLSLPSNTQWYIVVDDQAASLIPLSKIGEDCVFVSPLSTFVCINYQTK</sequence>
<protein>
    <submittedName>
        <fullName evidence="3">Glycogen debranching enzyme</fullName>
    </submittedName>
</protein>
<dbReference type="CDD" id="cd02860">
    <property type="entry name" value="E_set_Pullulanase"/>
    <property type="match status" value="1"/>
</dbReference>
<dbReference type="InterPro" id="IPR004193">
    <property type="entry name" value="Glyco_hydro_13_N"/>
</dbReference>
<dbReference type="InterPro" id="IPR014756">
    <property type="entry name" value="Ig_E-set"/>
</dbReference>
<comment type="caution">
    <text evidence="3">The sequence shown here is derived from an EMBL/GenBank/DDBJ whole genome shotgun (WGS) entry which is preliminary data.</text>
</comment>
<evidence type="ECO:0000256" key="1">
    <source>
        <dbReference type="ARBA" id="ARBA00008061"/>
    </source>
</evidence>
<dbReference type="Gene3D" id="2.60.40.10">
    <property type="entry name" value="Immunoglobulins"/>
    <property type="match status" value="1"/>
</dbReference>
<comment type="similarity">
    <text evidence="1">Belongs to the glycosyl hydrolase 13 family.</text>
</comment>
<dbReference type="Pfam" id="PF21653">
    <property type="entry name" value="pulA_all-beta"/>
    <property type="match status" value="1"/>
</dbReference>
<dbReference type="InterPro" id="IPR049117">
    <property type="entry name" value="pulA_all-beta"/>
</dbReference>
<dbReference type="Gene3D" id="2.60.40.1180">
    <property type="entry name" value="Golgi alpha-mannosidase II"/>
    <property type="match status" value="1"/>
</dbReference>
<dbReference type="InterPro" id="IPR011840">
    <property type="entry name" value="PulA_typeI"/>
</dbReference>
<dbReference type="OrthoDB" id="9761875at2"/>
<dbReference type="PANTHER" id="PTHR43002">
    <property type="entry name" value="GLYCOGEN DEBRANCHING ENZYME"/>
    <property type="match status" value="1"/>
</dbReference>
<organism evidence="3 4">
    <name type="scientific">Halalkalibacter wakoensis JCM 9140</name>
    <dbReference type="NCBI Taxonomy" id="1236970"/>
    <lineage>
        <taxon>Bacteria</taxon>
        <taxon>Bacillati</taxon>
        <taxon>Bacillota</taxon>
        <taxon>Bacilli</taxon>
        <taxon>Bacillales</taxon>
        <taxon>Bacillaceae</taxon>
        <taxon>Halalkalibacter</taxon>
    </lineage>
</organism>
<dbReference type="InterPro" id="IPR013780">
    <property type="entry name" value="Glyco_hydro_b"/>
</dbReference>
<dbReference type="Gene3D" id="2.60.40.2320">
    <property type="match status" value="1"/>
</dbReference>
<dbReference type="SMR" id="W4Q134"/>
<reference evidence="3" key="1">
    <citation type="journal article" date="2014" name="Genome Announc.">
        <title>Draft Genome Sequences of Three Alkaliphilic Bacillus Strains, Bacillus wakoensis JCM 9140T, Bacillus akibai JCM 9157T, and Bacillus hemicellulosilyticus JCM 9152T.</title>
        <authorList>
            <person name="Yuki M."/>
            <person name="Oshima K."/>
            <person name="Suda W."/>
            <person name="Oshida Y."/>
            <person name="Kitamura K."/>
            <person name="Iida T."/>
            <person name="Hattori M."/>
            <person name="Ohkuma M."/>
        </authorList>
    </citation>
    <scope>NUCLEOTIDE SEQUENCE [LARGE SCALE GENOMIC DNA]</scope>
    <source>
        <strain evidence="3">JCM 9140</strain>
    </source>
</reference>
<keyword evidence="4" id="KW-1185">Reference proteome</keyword>
<proteinExistence type="inferred from homology"/>
<dbReference type="STRING" id="1236970.JCM9140_1807"/>
<gene>
    <name evidence="3" type="ORF">JCM9140_1807</name>
</gene>
<dbReference type="InterPro" id="IPR006047">
    <property type="entry name" value="GH13_cat_dom"/>
</dbReference>